<dbReference type="SUPFAM" id="SSF52540">
    <property type="entry name" value="P-loop containing nucleoside triphosphate hydrolases"/>
    <property type="match status" value="1"/>
</dbReference>
<dbReference type="SUPFAM" id="SSF48452">
    <property type="entry name" value="TPR-like"/>
    <property type="match status" value="1"/>
</dbReference>
<protein>
    <recommendedName>
        <fullName evidence="3">Tetratricopeptide repeat protein</fullName>
    </recommendedName>
</protein>
<sequence>MNSSTGDVHGTLVQARNIETLNVLLARQEKEFVPPRLAEPHPKFVNRAEPRAVMAEELLAARSERRLARLLLHGAPGFGRLELANKWFAEESFPHGAMLIDFGGGVRDDAVHLDTAFRSGLVALGVPAAEIPALLSEKQALFRSHLATRQMLIVLRNVVSAAQAQSFVVSSPGSALVVLSSERLGRLLNDQFRPVPVTGLDEHHDVELFRSLVHDLSSSVDSATAESGVRACGGSPLLIHLLAAQVNDRPQRAGRILRRFAELGAPALGDKAAEEMRARLDTLCDTVPERVRTAYRALGLHPGTTLTTAAAAAAFGVPEEDAEELLDDLARYHLVRPVGDVHRIDGVVAWHARTLAARELSEEDSSCIALRIVEHHLDDTVALDSKLSARPRIGPKYAAKAVLAGHLERKAVLDRLEANRETLLGAVLLAEEHGLDEQTWQLCEALWGLYHLHGHHDDWRRTHEIGLKAAERLGDHRAIMRMASQLASAHVALGEHERADEYFAASHRAAGLVSGPEGRTGEQSALEWRGKISARLGDSARALRFYDESWEAAHRAPEAQRPRMFALLELHRARLHLGLERFEDCLRHEAAAAEYFDGTSESDNKAKLLLVRGRALAGLDRLQEAEAVLFAALDTFVADGSKRSQLDVLKPLVDITQRLGHKEITEKCRDALHRLTADLGLASTEPRT</sequence>
<evidence type="ECO:0000313" key="1">
    <source>
        <dbReference type="EMBL" id="MFB9903095.1"/>
    </source>
</evidence>
<dbReference type="EMBL" id="JBHLZU010000003">
    <property type="protein sequence ID" value="MFB9903095.1"/>
    <property type="molecule type" value="Genomic_DNA"/>
</dbReference>
<reference evidence="1 2" key="1">
    <citation type="submission" date="2024-09" db="EMBL/GenBank/DDBJ databases">
        <authorList>
            <person name="Sun Q."/>
            <person name="Mori K."/>
        </authorList>
    </citation>
    <scope>NUCLEOTIDE SEQUENCE [LARGE SCALE GENOMIC DNA]</scope>
    <source>
        <strain evidence="1 2">TBRC 7907</strain>
    </source>
</reference>
<keyword evidence="2" id="KW-1185">Reference proteome</keyword>
<organism evidence="1 2">
    <name type="scientific">Allokutzneria oryzae</name>
    <dbReference type="NCBI Taxonomy" id="1378989"/>
    <lineage>
        <taxon>Bacteria</taxon>
        <taxon>Bacillati</taxon>
        <taxon>Actinomycetota</taxon>
        <taxon>Actinomycetes</taxon>
        <taxon>Pseudonocardiales</taxon>
        <taxon>Pseudonocardiaceae</taxon>
        <taxon>Allokutzneria</taxon>
    </lineage>
</organism>
<evidence type="ECO:0000313" key="2">
    <source>
        <dbReference type="Proteomes" id="UP001589693"/>
    </source>
</evidence>
<dbReference type="Gene3D" id="1.25.40.10">
    <property type="entry name" value="Tetratricopeptide repeat domain"/>
    <property type="match status" value="2"/>
</dbReference>
<dbReference type="RefSeq" id="WP_377850228.1">
    <property type="nucleotide sequence ID" value="NZ_JBHLZU010000003.1"/>
</dbReference>
<gene>
    <name evidence="1" type="ORF">ACFFQA_04010</name>
</gene>
<dbReference type="Gene3D" id="3.40.50.300">
    <property type="entry name" value="P-loop containing nucleotide triphosphate hydrolases"/>
    <property type="match status" value="1"/>
</dbReference>
<proteinExistence type="predicted"/>
<dbReference type="InterPro" id="IPR011990">
    <property type="entry name" value="TPR-like_helical_dom_sf"/>
</dbReference>
<evidence type="ECO:0008006" key="3">
    <source>
        <dbReference type="Google" id="ProtNLM"/>
    </source>
</evidence>
<accession>A0ABV5ZQC7</accession>
<comment type="caution">
    <text evidence="1">The sequence shown here is derived from an EMBL/GenBank/DDBJ whole genome shotgun (WGS) entry which is preliminary data.</text>
</comment>
<dbReference type="Proteomes" id="UP001589693">
    <property type="component" value="Unassembled WGS sequence"/>
</dbReference>
<name>A0ABV5ZQC7_9PSEU</name>
<dbReference type="InterPro" id="IPR027417">
    <property type="entry name" value="P-loop_NTPase"/>
</dbReference>